<dbReference type="EMBL" id="CM007651">
    <property type="protein sequence ID" value="ONI29880.1"/>
    <property type="molecule type" value="Genomic_DNA"/>
</dbReference>
<gene>
    <name evidence="1" type="ORF">PRUPE_1G219200</name>
</gene>
<organism evidence="1 2">
    <name type="scientific">Prunus persica</name>
    <name type="common">Peach</name>
    <name type="synonym">Amygdalus persica</name>
    <dbReference type="NCBI Taxonomy" id="3760"/>
    <lineage>
        <taxon>Eukaryota</taxon>
        <taxon>Viridiplantae</taxon>
        <taxon>Streptophyta</taxon>
        <taxon>Embryophyta</taxon>
        <taxon>Tracheophyta</taxon>
        <taxon>Spermatophyta</taxon>
        <taxon>Magnoliopsida</taxon>
        <taxon>eudicotyledons</taxon>
        <taxon>Gunneridae</taxon>
        <taxon>Pentapetalae</taxon>
        <taxon>rosids</taxon>
        <taxon>fabids</taxon>
        <taxon>Rosales</taxon>
        <taxon>Rosaceae</taxon>
        <taxon>Amygdaloideae</taxon>
        <taxon>Amygdaleae</taxon>
        <taxon>Prunus</taxon>
    </lineage>
</organism>
<dbReference type="Gramene" id="ONI29880">
    <property type="protein sequence ID" value="ONI29880"/>
    <property type="gene ID" value="PRUPE_1G219200"/>
</dbReference>
<evidence type="ECO:0000313" key="1">
    <source>
        <dbReference type="EMBL" id="ONI29880.1"/>
    </source>
</evidence>
<proteinExistence type="predicted"/>
<dbReference type="AlphaFoldDB" id="A0A251R2H4"/>
<sequence>MGQQISTGMYELLEELIDERAVDLLKTNVAETDDSDHSSVISVIQSSSKWSYC</sequence>
<keyword evidence="2" id="KW-1185">Reference proteome</keyword>
<accession>A0A251R2H4</accession>
<evidence type="ECO:0000313" key="2">
    <source>
        <dbReference type="Proteomes" id="UP000006882"/>
    </source>
</evidence>
<reference evidence="1 2" key="1">
    <citation type="journal article" date="2013" name="Nat. Genet.">
        <title>The high-quality draft genome of peach (Prunus persica) identifies unique patterns of genetic diversity, domestication and genome evolution.</title>
        <authorList>
            <consortium name="International Peach Genome Initiative"/>
            <person name="Verde I."/>
            <person name="Abbott A.G."/>
            <person name="Scalabrin S."/>
            <person name="Jung S."/>
            <person name="Shu S."/>
            <person name="Marroni F."/>
            <person name="Zhebentyayeva T."/>
            <person name="Dettori M.T."/>
            <person name="Grimwood J."/>
            <person name="Cattonaro F."/>
            <person name="Zuccolo A."/>
            <person name="Rossini L."/>
            <person name="Jenkins J."/>
            <person name="Vendramin E."/>
            <person name="Meisel L.A."/>
            <person name="Decroocq V."/>
            <person name="Sosinski B."/>
            <person name="Prochnik S."/>
            <person name="Mitros T."/>
            <person name="Policriti A."/>
            <person name="Cipriani G."/>
            <person name="Dondini L."/>
            <person name="Ficklin S."/>
            <person name="Goodstein D.M."/>
            <person name="Xuan P."/>
            <person name="Del Fabbro C."/>
            <person name="Aramini V."/>
            <person name="Copetti D."/>
            <person name="Gonzalez S."/>
            <person name="Horner D.S."/>
            <person name="Falchi R."/>
            <person name="Lucas S."/>
            <person name="Mica E."/>
            <person name="Maldonado J."/>
            <person name="Lazzari B."/>
            <person name="Bielenberg D."/>
            <person name="Pirona R."/>
            <person name="Miculan M."/>
            <person name="Barakat A."/>
            <person name="Testolin R."/>
            <person name="Stella A."/>
            <person name="Tartarini S."/>
            <person name="Tonutti P."/>
            <person name="Arus P."/>
            <person name="Orellana A."/>
            <person name="Wells C."/>
            <person name="Main D."/>
            <person name="Vizzotto G."/>
            <person name="Silva H."/>
            <person name="Salamini F."/>
            <person name="Schmutz J."/>
            <person name="Morgante M."/>
            <person name="Rokhsar D.S."/>
        </authorList>
    </citation>
    <scope>NUCLEOTIDE SEQUENCE [LARGE SCALE GENOMIC DNA]</scope>
    <source>
        <strain evidence="2">cv. Nemared</strain>
    </source>
</reference>
<name>A0A251R2H4_PRUPE</name>
<protein>
    <submittedName>
        <fullName evidence="1">Uncharacterized protein</fullName>
    </submittedName>
</protein>
<dbReference type="Proteomes" id="UP000006882">
    <property type="component" value="Chromosome G1"/>
</dbReference>